<evidence type="ECO:0000313" key="4">
    <source>
        <dbReference type="Proteomes" id="UP001556367"/>
    </source>
</evidence>
<organism evidence="3 4">
    <name type="scientific">Hohenbuehelia grisea</name>
    <dbReference type="NCBI Taxonomy" id="104357"/>
    <lineage>
        <taxon>Eukaryota</taxon>
        <taxon>Fungi</taxon>
        <taxon>Dikarya</taxon>
        <taxon>Basidiomycota</taxon>
        <taxon>Agaricomycotina</taxon>
        <taxon>Agaricomycetes</taxon>
        <taxon>Agaricomycetidae</taxon>
        <taxon>Agaricales</taxon>
        <taxon>Pleurotineae</taxon>
        <taxon>Pleurotaceae</taxon>
        <taxon>Hohenbuehelia</taxon>
    </lineage>
</organism>
<protein>
    <recommendedName>
        <fullName evidence="2">Asl1-like glycosyl hydrolase catalytic domain-containing protein</fullName>
    </recommendedName>
</protein>
<evidence type="ECO:0000256" key="1">
    <source>
        <dbReference type="SAM" id="SignalP"/>
    </source>
</evidence>
<feature type="signal peptide" evidence="1">
    <location>
        <begin position="1"/>
        <end position="21"/>
    </location>
</feature>
<dbReference type="EMBL" id="JASNQZ010000001">
    <property type="protein sequence ID" value="KAL0961312.1"/>
    <property type="molecule type" value="Genomic_DNA"/>
</dbReference>
<proteinExistence type="predicted"/>
<dbReference type="Gene3D" id="3.20.20.80">
    <property type="entry name" value="Glycosidases"/>
    <property type="match status" value="1"/>
</dbReference>
<sequence length="260" mass="28753">MLLPVLGHLLLPLVWVSPTSAANPKRGLAFAEGDNPNDILRANQTGSSISWVYNWGTTPPDYLSTSRIPYASMQWGADRVEDFASAVRAQGAKGRTVLGFNEPDFASQSNIDPVKAAQLWLQYIQPLQALGARLIGPAVTNAPSGLPWLSKFLDACTGCQLDAIAIHWYGSGIGSFYDYLWQVHYTFPGRTIWVTEFAETSADDNVVADFLNQTIRYMDTLDWIGGYSWFAFFRQESGSHYNLLDANGNLNTLGKIYVQS</sequence>
<feature type="chain" id="PRO_5046342482" description="Asl1-like glycosyl hydrolase catalytic domain-containing protein" evidence="1">
    <location>
        <begin position="22"/>
        <end position="260"/>
    </location>
</feature>
<dbReference type="InterPro" id="IPR053183">
    <property type="entry name" value="ASL1"/>
</dbReference>
<evidence type="ECO:0000259" key="2">
    <source>
        <dbReference type="Pfam" id="PF11790"/>
    </source>
</evidence>
<dbReference type="Proteomes" id="UP001556367">
    <property type="component" value="Unassembled WGS sequence"/>
</dbReference>
<reference evidence="4" key="1">
    <citation type="submission" date="2024-06" db="EMBL/GenBank/DDBJ databases">
        <title>Multi-omics analyses provide insights into the biosynthesis of the anticancer antibiotic pleurotin in Hohenbuehelia grisea.</title>
        <authorList>
            <person name="Weaver J.A."/>
            <person name="Alberti F."/>
        </authorList>
    </citation>
    <scope>NUCLEOTIDE SEQUENCE [LARGE SCALE GENOMIC DNA]</scope>
    <source>
        <strain evidence="4">T-177</strain>
    </source>
</reference>
<accession>A0ABR3K095</accession>
<gene>
    <name evidence="3" type="ORF">HGRIS_006271</name>
</gene>
<dbReference type="PANTHER" id="PTHR34154:SF3">
    <property type="entry name" value="ALKALI-SENSITIVE LINKAGE PROTEIN 1"/>
    <property type="match status" value="1"/>
</dbReference>
<keyword evidence="4" id="KW-1185">Reference proteome</keyword>
<feature type="domain" description="Asl1-like glycosyl hydrolase catalytic" evidence="2">
    <location>
        <begin position="27"/>
        <end position="257"/>
    </location>
</feature>
<dbReference type="InterPro" id="IPR024655">
    <property type="entry name" value="Asl1_glyco_hydro_catalytic"/>
</dbReference>
<keyword evidence="1" id="KW-0732">Signal</keyword>
<evidence type="ECO:0000313" key="3">
    <source>
        <dbReference type="EMBL" id="KAL0961312.1"/>
    </source>
</evidence>
<dbReference type="PANTHER" id="PTHR34154">
    <property type="entry name" value="ALKALI-SENSITIVE LINKAGE PROTEIN 1"/>
    <property type="match status" value="1"/>
</dbReference>
<dbReference type="SUPFAM" id="SSF51445">
    <property type="entry name" value="(Trans)glycosidases"/>
    <property type="match status" value="1"/>
</dbReference>
<dbReference type="InterPro" id="IPR017853">
    <property type="entry name" value="GH"/>
</dbReference>
<dbReference type="Pfam" id="PF11790">
    <property type="entry name" value="Glyco_hydro_cc"/>
    <property type="match status" value="1"/>
</dbReference>
<name>A0ABR3K095_9AGAR</name>
<comment type="caution">
    <text evidence="3">The sequence shown here is derived from an EMBL/GenBank/DDBJ whole genome shotgun (WGS) entry which is preliminary data.</text>
</comment>